<gene>
    <name evidence="3" type="ORF">GPM918_LOCUS5435</name>
    <name evidence="2" type="ORF">OVA965_LOCUS1001</name>
    <name evidence="5" type="ORF">SRO942_LOCUS5448</name>
    <name evidence="4" type="ORF">TMI583_LOCUS1009</name>
</gene>
<feature type="compositionally biased region" description="Low complexity" evidence="1">
    <location>
        <begin position="124"/>
        <end position="143"/>
    </location>
</feature>
<proteinExistence type="predicted"/>
<reference evidence="3" key="1">
    <citation type="submission" date="2021-02" db="EMBL/GenBank/DDBJ databases">
        <authorList>
            <person name="Nowell W R."/>
        </authorList>
    </citation>
    <scope>NUCLEOTIDE SEQUENCE</scope>
</reference>
<organism evidence="3 6">
    <name type="scientific">Didymodactylos carnosus</name>
    <dbReference type="NCBI Taxonomy" id="1234261"/>
    <lineage>
        <taxon>Eukaryota</taxon>
        <taxon>Metazoa</taxon>
        <taxon>Spiralia</taxon>
        <taxon>Gnathifera</taxon>
        <taxon>Rotifera</taxon>
        <taxon>Eurotatoria</taxon>
        <taxon>Bdelloidea</taxon>
        <taxon>Philodinida</taxon>
        <taxon>Philodinidae</taxon>
        <taxon>Didymodactylos</taxon>
    </lineage>
</organism>
<evidence type="ECO:0000313" key="3">
    <source>
        <dbReference type="EMBL" id="CAF0838478.1"/>
    </source>
</evidence>
<evidence type="ECO:0000313" key="5">
    <source>
        <dbReference type="EMBL" id="CAF3626039.1"/>
    </source>
</evidence>
<sequence length="471" mass="50965">MTHAISSQYSKPGRLAQIMKNETGNPITDEVTQERDLHDNIKMSISFTDLAVGDEQLHPPTAQSIDSRRSSVNSSDSSTNCCPSPSPSTPIRTSTIVSNQRQCYSPALQQQVAPFQCYLSSPPSRSQSPIAKSSSSSSSCSSSVHLPTFPNVKRKHCEDRDTSGQISKRMAVDSDCLFGQQNSSTDSILLKNSQVMVTSSSINTNDNKNLLLPSSNSSSFKPILRRSSNVTSQQQHSNSFSLCTITTTSFSLSSHQQQIDIDSPPSPNNHFGSSCSSPTSSTSSSYSFAPISPATTTTTMTTYSSYVSTSSLLLPAANSYNLQLQNKHKNIQSLVIPSTDSTSTQLITSITSSHQHHHPHSNMQSCSSNQLQRDRSLEQDSDIVVKATSDPPTTTSKLEPLSVLLPPLDTLKATTTLTDDGYSSAWTSPKESITGNNSVKHTFQTYSIDSYSSISSSSTKDNLDLDITQND</sequence>
<feature type="compositionally biased region" description="Low complexity" evidence="1">
    <location>
        <begin position="273"/>
        <end position="287"/>
    </location>
</feature>
<dbReference type="Proteomes" id="UP000663829">
    <property type="component" value="Unassembled WGS sequence"/>
</dbReference>
<evidence type="ECO:0000313" key="2">
    <source>
        <dbReference type="EMBL" id="CAF0733860.1"/>
    </source>
</evidence>
<feature type="region of interest" description="Disordered" evidence="1">
    <location>
        <begin position="452"/>
        <end position="471"/>
    </location>
</feature>
<dbReference type="Proteomes" id="UP000682733">
    <property type="component" value="Unassembled WGS sequence"/>
</dbReference>
<dbReference type="EMBL" id="CAJNOK010000165">
    <property type="protein sequence ID" value="CAF0733860.1"/>
    <property type="molecule type" value="Genomic_DNA"/>
</dbReference>
<dbReference type="EMBL" id="CAJNOQ010000785">
    <property type="protein sequence ID" value="CAF0838478.1"/>
    <property type="molecule type" value="Genomic_DNA"/>
</dbReference>
<evidence type="ECO:0000256" key="1">
    <source>
        <dbReference type="SAM" id="MobiDB-lite"/>
    </source>
</evidence>
<comment type="caution">
    <text evidence="3">The sequence shown here is derived from an EMBL/GenBank/DDBJ whole genome shotgun (WGS) entry which is preliminary data.</text>
</comment>
<feature type="region of interest" description="Disordered" evidence="1">
    <location>
        <begin position="349"/>
        <end position="373"/>
    </location>
</feature>
<dbReference type="EMBL" id="CAJOBA010000166">
    <property type="protein sequence ID" value="CAF3510237.1"/>
    <property type="molecule type" value="Genomic_DNA"/>
</dbReference>
<name>A0A813V798_9BILA</name>
<dbReference type="AlphaFoldDB" id="A0A813V798"/>
<feature type="region of interest" description="Disordered" evidence="1">
    <location>
        <begin position="57"/>
        <end position="92"/>
    </location>
</feature>
<dbReference type="EMBL" id="CAJOBC010000788">
    <property type="protein sequence ID" value="CAF3626039.1"/>
    <property type="molecule type" value="Genomic_DNA"/>
</dbReference>
<evidence type="ECO:0000313" key="4">
    <source>
        <dbReference type="EMBL" id="CAF3510237.1"/>
    </source>
</evidence>
<dbReference type="Proteomes" id="UP000681722">
    <property type="component" value="Unassembled WGS sequence"/>
</dbReference>
<keyword evidence="6" id="KW-1185">Reference proteome</keyword>
<protein>
    <submittedName>
        <fullName evidence="3">Uncharacterized protein</fullName>
    </submittedName>
</protein>
<feature type="region of interest" description="Disordered" evidence="1">
    <location>
        <begin position="255"/>
        <end position="287"/>
    </location>
</feature>
<accession>A0A813V798</accession>
<dbReference type="Proteomes" id="UP000677228">
    <property type="component" value="Unassembled WGS sequence"/>
</dbReference>
<feature type="region of interest" description="Disordered" evidence="1">
    <location>
        <begin position="123"/>
        <end position="145"/>
    </location>
</feature>
<dbReference type="OrthoDB" id="10056414at2759"/>
<evidence type="ECO:0000313" key="6">
    <source>
        <dbReference type="Proteomes" id="UP000663829"/>
    </source>
</evidence>
<feature type="compositionally biased region" description="Low complexity" evidence="1">
    <location>
        <begin position="70"/>
        <end position="92"/>
    </location>
</feature>